<sequence>MLSMKGMSLFDMLETRVGLENHHNAMARQLGGHMLELDQGLPTLLEAAKETLRGVAWFGF</sequence>
<keyword evidence="2" id="KW-1185">Reference proteome</keyword>
<organism evidence="1 2">
    <name type="scientific">Enhydrobacter aerosaccus</name>
    <dbReference type="NCBI Taxonomy" id="225324"/>
    <lineage>
        <taxon>Bacteria</taxon>
        <taxon>Pseudomonadati</taxon>
        <taxon>Pseudomonadota</taxon>
        <taxon>Alphaproteobacteria</taxon>
        <taxon>Hyphomicrobiales</taxon>
        <taxon>Enhydrobacter</taxon>
    </lineage>
</organism>
<dbReference type="EMBL" id="FUWJ01000026">
    <property type="protein sequence ID" value="SKA42122.1"/>
    <property type="molecule type" value="Genomic_DNA"/>
</dbReference>
<protein>
    <submittedName>
        <fullName evidence="1">Uncharacterized protein</fullName>
    </submittedName>
</protein>
<dbReference type="Proteomes" id="UP000190092">
    <property type="component" value="Unassembled WGS sequence"/>
</dbReference>
<accession>A0A1T4TNY5</accession>
<proteinExistence type="predicted"/>
<name>A0A1T4TNY5_9HYPH</name>
<evidence type="ECO:0000313" key="2">
    <source>
        <dbReference type="Proteomes" id="UP000190092"/>
    </source>
</evidence>
<evidence type="ECO:0000313" key="1">
    <source>
        <dbReference type="EMBL" id="SKA42122.1"/>
    </source>
</evidence>
<dbReference type="AlphaFoldDB" id="A0A1T4TNY5"/>
<gene>
    <name evidence="1" type="ORF">SAMN02745126_06574</name>
</gene>
<reference evidence="2" key="1">
    <citation type="submission" date="2017-02" db="EMBL/GenBank/DDBJ databases">
        <authorList>
            <person name="Varghese N."/>
            <person name="Submissions S."/>
        </authorList>
    </citation>
    <scope>NUCLEOTIDE SEQUENCE [LARGE SCALE GENOMIC DNA]</scope>
    <source>
        <strain evidence="2">ATCC 27094</strain>
    </source>
</reference>